<feature type="transmembrane region" description="Helical" evidence="1">
    <location>
        <begin position="12"/>
        <end position="32"/>
    </location>
</feature>
<dbReference type="RefSeq" id="WP_289527830.1">
    <property type="nucleotide sequence ID" value="NZ_JAUDCK010000024.1"/>
</dbReference>
<keyword evidence="1" id="KW-0812">Transmembrane</keyword>
<dbReference type="Proteomes" id="UP001529275">
    <property type="component" value="Unassembled WGS sequence"/>
</dbReference>
<gene>
    <name evidence="2" type="ORF">QUV98_07450</name>
</gene>
<feature type="transmembrane region" description="Helical" evidence="1">
    <location>
        <begin position="115"/>
        <end position="135"/>
    </location>
</feature>
<feature type="transmembrane region" description="Helical" evidence="1">
    <location>
        <begin position="187"/>
        <end position="205"/>
    </location>
</feature>
<proteinExistence type="predicted"/>
<accession>A0ABT7UJ27</accession>
<evidence type="ECO:0000313" key="3">
    <source>
        <dbReference type="Proteomes" id="UP001529275"/>
    </source>
</evidence>
<dbReference type="Pfam" id="PF13346">
    <property type="entry name" value="ABC2_membrane_5"/>
    <property type="match status" value="1"/>
</dbReference>
<protein>
    <submittedName>
        <fullName evidence="2">ABC-2 transporter permease</fullName>
    </submittedName>
</protein>
<keyword evidence="1" id="KW-1133">Transmembrane helix</keyword>
<reference evidence="2 3" key="2">
    <citation type="submission" date="2023-06" db="EMBL/GenBank/DDBJ databases">
        <authorList>
            <person name="Zeman M."/>
            <person name="Kubasova T."/>
            <person name="Jahodarova E."/>
            <person name="Nykrynova M."/>
            <person name="Rychlik I."/>
        </authorList>
    </citation>
    <scope>NUCLEOTIDE SEQUENCE [LARGE SCALE GENOMIC DNA]</scope>
    <source>
        <strain evidence="2 3">ET341</strain>
    </source>
</reference>
<name>A0ABT7UJ27_9FIRM</name>
<organism evidence="2 3">
    <name type="scientific">Massilimicrobiota timonensis</name>
    <dbReference type="NCBI Taxonomy" id="1776392"/>
    <lineage>
        <taxon>Bacteria</taxon>
        <taxon>Bacillati</taxon>
        <taxon>Bacillota</taxon>
        <taxon>Erysipelotrichia</taxon>
        <taxon>Erysipelotrichales</taxon>
        <taxon>Erysipelotrichaceae</taxon>
        <taxon>Massilimicrobiota</taxon>
    </lineage>
</organism>
<dbReference type="InterPro" id="IPR025699">
    <property type="entry name" value="ABC2_memb-like"/>
</dbReference>
<feature type="transmembrane region" description="Helical" evidence="1">
    <location>
        <begin position="38"/>
        <end position="57"/>
    </location>
</feature>
<keyword evidence="3" id="KW-1185">Reference proteome</keyword>
<dbReference type="PROSITE" id="PS51257">
    <property type="entry name" value="PROKAR_LIPOPROTEIN"/>
    <property type="match status" value="1"/>
</dbReference>
<evidence type="ECO:0000313" key="2">
    <source>
        <dbReference type="EMBL" id="MDM8196147.1"/>
    </source>
</evidence>
<feature type="transmembrane region" description="Helical" evidence="1">
    <location>
        <begin position="147"/>
        <end position="167"/>
    </location>
</feature>
<reference evidence="3" key="1">
    <citation type="submission" date="2023-06" db="EMBL/GenBank/DDBJ databases">
        <title>Identification and characterization of horizontal gene transfer across gut microbiota members of farm animals based on homology search.</title>
        <authorList>
            <person name="Zeman M."/>
            <person name="Kubasova T."/>
            <person name="Jahodarova E."/>
            <person name="Nykrynova M."/>
            <person name="Rychlik I."/>
        </authorList>
    </citation>
    <scope>NUCLEOTIDE SEQUENCE [LARGE SCALE GENOMIC DNA]</scope>
    <source>
        <strain evidence="3">ET341</strain>
    </source>
</reference>
<sequence>MLGLLIKDFKLMWMQKSFFIIIIVVGCLLTMVYNDFTFMVGFITFILSLFTVSSISYDEFDNGYPFLLTLPFSRKTYVIEKYVFGLILGLTGWLVSVLISYIMIIMNGEKITLDIMIGGLVILPMFLYIQSLMIPIHLRFGGEKGRYALIASFGIIFVIRFGIIKVIELLQVNMVPMISSILSMGPAALILILLVVGLLIMLISLKISLSIMNKKEF</sequence>
<feature type="transmembrane region" description="Helical" evidence="1">
    <location>
        <begin position="82"/>
        <end position="103"/>
    </location>
</feature>
<keyword evidence="1" id="KW-0472">Membrane</keyword>
<evidence type="ECO:0000256" key="1">
    <source>
        <dbReference type="SAM" id="Phobius"/>
    </source>
</evidence>
<comment type="caution">
    <text evidence="2">The sequence shown here is derived from an EMBL/GenBank/DDBJ whole genome shotgun (WGS) entry which is preliminary data.</text>
</comment>
<dbReference type="EMBL" id="JAUDCK010000024">
    <property type="protein sequence ID" value="MDM8196147.1"/>
    <property type="molecule type" value="Genomic_DNA"/>
</dbReference>